<dbReference type="STRING" id="62101.AB835_00340"/>
<gene>
    <name evidence="3" type="ORF">AB835_00340</name>
</gene>
<evidence type="ECO:0000313" key="3">
    <source>
        <dbReference type="EMBL" id="ODS24990.1"/>
    </source>
</evidence>
<dbReference type="Gene3D" id="1.10.287.70">
    <property type="match status" value="1"/>
</dbReference>
<reference evidence="3 4" key="1">
    <citation type="journal article" date="2016" name="Appl. Environ. Microbiol.">
        <title>Lack of Overt Genome Reduction in the Bryostatin-Producing Bryozoan Symbiont "Candidatus Endobugula sertula".</title>
        <authorList>
            <person name="Miller I.J."/>
            <person name="Vanee N."/>
            <person name="Fong S.S."/>
            <person name="Lim-Fong G.E."/>
            <person name="Kwan J.C."/>
        </authorList>
    </citation>
    <scope>NUCLEOTIDE SEQUENCE [LARGE SCALE GENOMIC DNA]</scope>
    <source>
        <strain evidence="3">AB1-4</strain>
    </source>
</reference>
<feature type="transmembrane region" description="Helical" evidence="1">
    <location>
        <begin position="42"/>
        <end position="69"/>
    </location>
</feature>
<keyword evidence="1" id="KW-0472">Membrane</keyword>
<keyword evidence="1" id="KW-1133">Transmembrane helix</keyword>
<dbReference type="Proteomes" id="UP000242502">
    <property type="component" value="Unassembled WGS sequence"/>
</dbReference>
<accession>A0A1D2QTX2</accession>
<dbReference type="EMBL" id="MDLC01000002">
    <property type="protein sequence ID" value="ODS24990.1"/>
    <property type="molecule type" value="Genomic_DNA"/>
</dbReference>
<evidence type="ECO:0000256" key="1">
    <source>
        <dbReference type="SAM" id="Phobius"/>
    </source>
</evidence>
<sequence>MLTQMLIGSAVIFMTIVIQVLFISVVIQVLTKCGAWLVKPPFIVKTTVALVAVVLWLIVGISLSAWLWAGVFMVVGTFQNLEPALYFSIVTFTTLGYGDITLGSQWRILGSFTAVDVLIIFGLNTAFLVEFTGRLRSVQEKNVYLNVSDNE</sequence>
<evidence type="ECO:0000259" key="2">
    <source>
        <dbReference type="Pfam" id="PF07885"/>
    </source>
</evidence>
<protein>
    <recommendedName>
        <fullName evidence="2">Potassium channel domain-containing protein</fullName>
    </recommendedName>
</protein>
<feature type="transmembrane region" description="Helical" evidence="1">
    <location>
        <begin position="6"/>
        <end position="30"/>
    </location>
</feature>
<comment type="caution">
    <text evidence="3">The sequence shown here is derived from an EMBL/GenBank/DDBJ whole genome shotgun (WGS) entry which is preliminary data.</text>
</comment>
<dbReference type="Pfam" id="PF07885">
    <property type="entry name" value="Ion_trans_2"/>
    <property type="match status" value="1"/>
</dbReference>
<dbReference type="InterPro" id="IPR013099">
    <property type="entry name" value="K_chnl_dom"/>
</dbReference>
<proteinExistence type="predicted"/>
<dbReference type="SUPFAM" id="SSF81324">
    <property type="entry name" value="Voltage-gated potassium channels"/>
    <property type="match status" value="1"/>
</dbReference>
<feature type="transmembrane region" description="Helical" evidence="1">
    <location>
        <begin position="109"/>
        <end position="129"/>
    </location>
</feature>
<feature type="domain" description="Potassium channel" evidence="2">
    <location>
        <begin position="66"/>
        <end position="131"/>
    </location>
</feature>
<dbReference type="AlphaFoldDB" id="A0A1D2QTX2"/>
<keyword evidence="1" id="KW-0812">Transmembrane</keyword>
<evidence type="ECO:0000313" key="4">
    <source>
        <dbReference type="Proteomes" id="UP000242502"/>
    </source>
</evidence>
<name>A0A1D2QTX2_9GAMM</name>
<organism evidence="3 4">
    <name type="scientific">Candidatus Endobugula sertula</name>
    <name type="common">Bugula neritina bacterial symbiont</name>
    <dbReference type="NCBI Taxonomy" id="62101"/>
    <lineage>
        <taxon>Bacteria</taxon>
        <taxon>Pseudomonadati</taxon>
        <taxon>Pseudomonadota</taxon>
        <taxon>Gammaproteobacteria</taxon>
        <taxon>Cellvibrionales</taxon>
        <taxon>Cellvibrionaceae</taxon>
        <taxon>Candidatus Endobugula</taxon>
    </lineage>
</organism>